<dbReference type="InterPro" id="IPR011009">
    <property type="entry name" value="Kinase-like_dom_sf"/>
</dbReference>
<evidence type="ECO:0000259" key="8">
    <source>
        <dbReference type="PROSITE" id="PS50011"/>
    </source>
</evidence>
<dbReference type="SUPFAM" id="SSF56112">
    <property type="entry name" value="Protein kinase-like (PK-like)"/>
    <property type="match status" value="1"/>
</dbReference>
<dbReference type="InterPro" id="IPR017441">
    <property type="entry name" value="Protein_kinase_ATP_BS"/>
</dbReference>
<feature type="domain" description="Protein kinase" evidence="8">
    <location>
        <begin position="400"/>
        <end position="662"/>
    </location>
</feature>
<feature type="binding site" evidence="5">
    <location>
        <position position="429"/>
    </location>
    <ligand>
        <name>ATP</name>
        <dbReference type="ChEBI" id="CHEBI:30616"/>
    </ligand>
</feature>
<evidence type="ECO:0000256" key="5">
    <source>
        <dbReference type="PROSITE-ProRule" id="PRU10141"/>
    </source>
</evidence>
<dbReference type="PANTHER" id="PTHR43289:SF6">
    <property type="entry name" value="SERINE_THREONINE-PROTEIN KINASE NEKL-3"/>
    <property type="match status" value="1"/>
</dbReference>
<dbReference type="InterPro" id="IPR000719">
    <property type="entry name" value="Prot_kinase_dom"/>
</dbReference>
<organism evidence="9 10">
    <name type="scientific">Posidoniimonas polymericola</name>
    <dbReference type="NCBI Taxonomy" id="2528002"/>
    <lineage>
        <taxon>Bacteria</taxon>
        <taxon>Pseudomonadati</taxon>
        <taxon>Planctomycetota</taxon>
        <taxon>Planctomycetia</taxon>
        <taxon>Pirellulales</taxon>
        <taxon>Lacipirellulaceae</taxon>
        <taxon>Posidoniimonas</taxon>
    </lineage>
</organism>
<dbReference type="PROSITE" id="PS50011">
    <property type="entry name" value="PROTEIN_KINASE_DOM"/>
    <property type="match status" value="1"/>
</dbReference>
<dbReference type="InterPro" id="IPR008271">
    <property type="entry name" value="Ser/Thr_kinase_AS"/>
</dbReference>
<feature type="transmembrane region" description="Helical" evidence="7">
    <location>
        <begin position="359"/>
        <end position="381"/>
    </location>
</feature>
<dbReference type="PANTHER" id="PTHR43289">
    <property type="entry name" value="MITOGEN-ACTIVATED PROTEIN KINASE KINASE KINASE 20-RELATED"/>
    <property type="match status" value="1"/>
</dbReference>
<protein>
    <submittedName>
        <fullName evidence="9">Serine/threonine-protein kinase PknB</fullName>
        <ecNumber evidence="9">2.7.11.1</ecNumber>
    </submittedName>
</protein>
<comment type="caution">
    <text evidence="9">The sequence shown here is derived from an EMBL/GenBank/DDBJ whole genome shotgun (WGS) entry which is preliminary data.</text>
</comment>
<keyword evidence="7" id="KW-0812">Transmembrane</keyword>
<dbReference type="Gene3D" id="3.30.200.20">
    <property type="entry name" value="Phosphorylase Kinase, domain 1"/>
    <property type="match status" value="1"/>
</dbReference>
<evidence type="ECO:0000256" key="7">
    <source>
        <dbReference type="SAM" id="Phobius"/>
    </source>
</evidence>
<dbReference type="CDD" id="cd14014">
    <property type="entry name" value="STKc_PknB_like"/>
    <property type="match status" value="1"/>
</dbReference>
<dbReference type="SMART" id="SM00220">
    <property type="entry name" value="S_TKc"/>
    <property type="match status" value="1"/>
</dbReference>
<evidence type="ECO:0000256" key="6">
    <source>
        <dbReference type="SAM" id="MobiDB-lite"/>
    </source>
</evidence>
<keyword evidence="7" id="KW-1133">Transmembrane helix</keyword>
<reference evidence="9 10" key="1">
    <citation type="submission" date="2019-02" db="EMBL/GenBank/DDBJ databases">
        <title>Deep-cultivation of Planctomycetes and their phenomic and genomic characterization uncovers novel biology.</title>
        <authorList>
            <person name="Wiegand S."/>
            <person name="Jogler M."/>
            <person name="Boedeker C."/>
            <person name="Pinto D."/>
            <person name="Vollmers J."/>
            <person name="Rivas-Marin E."/>
            <person name="Kohn T."/>
            <person name="Peeters S.H."/>
            <person name="Heuer A."/>
            <person name="Rast P."/>
            <person name="Oberbeckmann S."/>
            <person name="Bunk B."/>
            <person name="Jeske O."/>
            <person name="Meyerdierks A."/>
            <person name="Storesund J.E."/>
            <person name="Kallscheuer N."/>
            <person name="Luecker S."/>
            <person name="Lage O.M."/>
            <person name="Pohl T."/>
            <person name="Merkel B.J."/>
            <person name="Hornburger P."/>
            <person name="Mueller R.-W."/>
            <person name="Bruemmer F."/>
            <person name="Labrenz M."/>
            <person name="Spormann A.M."/>
            <person name="Op Den Camp H."/>
            <person name="Overmann J."/>
            <person name="Amann R."/>
            <person name="Jetten M.S.M."/>
            <person name="Mascher T."/>
            <person name="Medema M.H."/>
            <person name="Devos D.P."/>
            <person name="Kaster A.-K."/>
            <person name="Ovreas L."/>
            <person name="Rohde M."/>
            <person name="Galperin M.Y."/>
            <person name="Jogler C."/>
        </authorList>
    </citation>
    <scope>NUCLEOTIDE SEQUENCE [LARGE SCALE GENOMIC DNA]</scope>
    <source>
        <strain evidence="9 10">Pla123a</strain>
    </source>
</reference>
<sequence>MTWASRTVAGTVVRTRRFLSRELWVWPIIAVLLLVGIGWGVHGSIERTMEANLKSELQTLLDVEVAMLRTWLTSQETNAKSTASDTDVRQLVGQIVALNARNDNDPVAAADLAAQLSQQLQPMLNAHDYSAYFVATREQVLASGRSEVIGRPVPSEFRRVFERVYDGETTVTPPYASLLPQRDPSGRELLGVPVMNVLAPLVDDNLQTIAVLALQLRPEKDFTRILQIARLGDSGETYAFDANGLMLSNSRFGEDLVLLGLLPDLPRSESILQLLVRDPGGDMTRGYRPGVRRAELPLTTMVEEAVAGRPAANVSGYRDYRGVPVVGAWTWLDRYNFGVATEVNYSEAFRPLTILKRTFWGLLALLAASSVAIFVFTLLVARAQRQAREAAIEARELGQYKLEEKLGEGAMGVVYRGRHAMLRRPTAIKLIDADKVTQTSIERFEREVQITSNLNHPNTIAIYDYGRTPEGVFYYAMEYLDGIDLQSLAEKYGPQPSGRVVYILRQICGSLFEAHSSGLVHRDIKPANVMLNRRGGEGDVVKVLDFGLVKDRDDRSARNGGMAGTPLYMSPEAVQTPDAVDACSDLYSVGAVGYFLVTGKPVFESDDLVTLCRQHAVEPPTPLSTRLGKPVPADLEHAILSCLEKDRARRPQTARDLANMLAGCECAGDWSVDRADMWWGRRERGVPPESKEPPQPPTAGKTQSNLDQTIDL</sequence>
<evidence type="ECO:0000313" key="9">
    <source>
        <dbReference type="EMBL" id="TWT77055.1"/>
    </source>
</evidence>
<feature type="compositionally biased region" description="Basic and acidic residues" evidence="6">
    <location>
        <begin position="680"/>
        <end position="692"/>
    </location>
</feature>
<feature type="transmembrane region" description="Helical" evidence="7">
    <location>
        <begin position="23"/>
        <end position="41"/>
    </location>
</feature>
<proteinExistence type="predicted"/>
<keyword evidence="3 9" id="KW-0418">Kinase</keyword>
<dbReference type="Gene3D" id="1.10.510.10">
    <property type="entry name" value="Transferase(Phosphotransferase) domain 1"/>
    <property type="match status" value="1"/>
</dbReference>
<keyword evidence="7" id="KW-0472">Membrane</keyword>
<accession>A0A5C5YQ66</accession>
<gene>
    <name evidence="9" type="primary">pknB_6</name>
    <name evidence="9" type="ORF">Pla123a_24840</name>
</gene>
<name>A0A5C5YQ66_9BACT</name>
<dbReference type="AlphaFoldDB" id="A0A5C5YQ66"/>
<keyword evidence="4 5" id="KW-0067">ATP-binding</keyword>
<keyword evidence="10" id="KW-1185">Reference proteome</keyword>
<evidence type="ECO:0000256" key="2">
    <source>
        <dbReference type="ARBA" id="ARBA00022741"/>
    </source>
</evidence>
<evidence type="ECO:0000256" key="1">
    <source>
        <dbReference type="ARBA" id="ARBA00022679"/>
    </source>
</evidence>
<keyword evidence="1 9" id="KW-0808">Transferase</keyword>
<feature type="region of interest" description="Disordered" evidence="6">
    <location>
        <begin position="680"/>
        <end position="712"/>
    </location>
</feature>
<dbReference type="EMBL" id="SJPO01000005">
    <property type="protein sequence ID" value="TWT77055.1"/>
    <property type="molecule type" value="Genomic_DNA"/>
</dbReference>
<dbReference type="PROSITE" id="PS00108">
    <property type="entry name" value="PROTEIN_KINASE_ST"/>
    <property type="match status" value="1"/>
</dbReference>
<evidence type="ECO:0000313" key="10">
    <source>
        <dbReference type="Proteomes" id="UP000318478"/>
    </source>
</evidence>
<dbReference type="Proteomes" id="UP000318478">
    <property type="component" value="Unassembled WGS sequence"/>
</dbReference>
<evidence type="ECO:0000256" key="3">
    <source>
        <dbReference type="ARBA" id="ARBA00022777"/>
    </source>
</evidence>
<evidence type="ECO:0000256" key="4">
    <source>
        <dbReference type="ARBA" id="ARBA00022840"/>
    </source>
</evidence>
<dbReference type="EC" id="2.7.11.1" evidence="9"/>
<dbReference type="GO" id="GO:0005524">
    <property type="term" value="F:ATP binding"/>
    <property type="evidence" value="ECO:0007669"/>
    <property type="project" value="UniProtKB-UniRule"/>
</dbReference>
<keyword evidence="2 5" id="KW-0547">Nucleotide-binding</keyword>
<dbReference type="GO" id="GO:0004674">
    <property type="term" value="F:protein serine/threonine kinase activity"/>
    <property type="evidence" value="ECO:0007669"/>
    <property type="project" value="UniProtKB-EC"/>
</dbReference>
<dbReference type="PROSITE" id="PS00107">
    <property type="entry name" value="PROTEIN_KINASE_ATP"/>
    <property type="match status" value="1"/>
</dbReference>
<dbReference type="Pfam" id="PF00069">
    <property type="entry name" value="Pkinase"/>
    <property type="match status" value="1"/>
</dbReference>
<feature type="compositionally biased region" description="Polar residues" evidence="6">
    <location>
        <begin position="700"/>
        <end position="712"/>
    </location>
</feature>